<evidence type="ECO:0000256" key="2">
    <source>
        <dbReference type="ARBA" id="ARBA00022741"/>
    </source>
</evidence>
<evidence type="ECO:0000259" key="9">
    <source>
        <dbReference type="PROSITE" id="PS51883"/>
    </source>
</evidence>
<protein>
    <submittedName>
        <fullName evidence="10">DgyrCDS5981</fullName>
    </submittedName>
</protein>
<sequence length="600" mass="67077">MNIGKHCSLTSCKRLDFLPFPCQFCKEIFCKDHREPEIHLCSNYKSNDLEEARNKQVLGTFPCSFIRCEKKEVTEIECEICHGCFCFKHRNPLDHKCAVEESTSKRTPELKIQKQPPQVKNTNFKSAKQRNLAAKVALMKIKMSAIGNKSIPQEDRFFLNIILPESSQHSSKPFYFTKHWTIGRMIDYVASEVKLENENNKSGSSKKLCVFDGFDSEKKYPAEVELSNISDLPSGSTLIFKYGGSKFIDKLRVYVKGGKGGDGLSSFGGVGGKGGNVYVVGSETATLKKLDELSPAKRFLAEGGKKSRKTELLGRRGKSIEIPVPIGITVRLDDNSVIGEVNRRNERVLVSKGGEGGQEKNNFLGQKGEARSVSLDLKLIADIGLVGFPNAGKSTILSAISRARPRIASYPFTTLRPQLGIMQYSDLRKISIADLPGLVEGAHLNVGMGHKFLKHVERTKLLLFLVDVYGFQLSAAHPCRSAIENIIFLIKELELFNPSLLEKPAVLAINKIDLANASDQADLIAKQALSVESYFDKVPEEYVPSRSFRFDKIYNISAKERIGTEELKISLRELLDYYADKDNEKKMNFKTPAQGRKLFI</sequence>
<dbReference type="SMART" id="SM00154">
    <property type="entry name" value="ZnF_AN1"/>
    <property type="match status" value="2"/>
</dbReference>
<dbReference type="Gene3D" id="2.70.210.12">
    <property type="entry name" value="GTP1/OBG domain"/>
    <property type="match status" value="1"/>
</dbReference>
<dbReference type="PRINTS" id="PR00326">
    <property type="entry name" value="GTP1OBG"/>
</dbReference>
<dbReference type="Gene3D" id="4.10.1110.10">
    <property type="entry name" value="AN1-like Zinc finger"/>
    <property type="match status" value="2"/>
</dbReference>
<evidence type="ECO:0000256" key="1">
    <source>
        <dbReference type="ARBA" id="ARBA00022723"/>
    </source>
</evidence>
<keyword evidence="5" id="KW-0342">GTP-binding</keyword>
<dbReference type="GO" id="GO:0042254">
    <property type="term" value="P:ribosome biogenesis"/>
    <property type="evidence" value="ECO:0007669"/>
    <property type="project" value="UniProtKB-UniRule"/>
</dbReference>
<evidence type="ECO:0000259" key="8">
    <source>
        <dbReference type="PROSITE" id="PS51710"/>
    </source>
</evidence>
<dbReference type="Pfam" id="PF25327">
    <property type="entry name" value="UBL_ZFAND1"/>
    <property type="match status" value="1"/>
</dbReference>
<organism evidence="10 11">
    <name type="scientific">Dimorphilus gyrociliatus</name>
    <dbReference type="NCBI Taxonomy" id="2664684"/>
    <lineage>
        <taxon>Eukaryota</taxon>
        <taxon>Metazoa</taxon>
        <taxon>Spiralia</taxon>
        <taxon>Lophotrochozoa</taxon>
        <taxon>Annelida</taxon>
        <taxon>Polychaeta</taxon>
        <taxon>Polychaeta incertae sedis</taxon>
        <taxon>Dinophilidae</taxon>
        <taxon>Dimorphilus</taxon>
    </lineage>
</organism>
<dbReference type="SUPFAM" id="SSF118310">
    <property type="entry name" value="AN1-like Zinc finger"/>
    <property type="match status" value="2"/>
</dbReference>
<dbReference type="PROSITE" id="PS51883">
    <property type="entry name" value="OBG"/>
    <property type="match status" value="1"/>
</dbReference>
<dbReference type="PROSITE" id="PS51039">
    <property type="entry name" value="ZF_AN1"/>
    <property type="match status" value="1"/>
</dbReference>
<dbReference type="InterPro" id="IPR035896">
    <property type="entry name" value="AN1-like_Znf"/>
</dbReference>
<dbReference type="Gene3D" id="3.40.50.300">
    <property type="entry name" value="P-loop containing nucleotide triphosphate hydrolases"/>
    <property type="match status" value="1"/>
</dbReference>
<feature type="domain" description="OBG-type G" evidence="8">
    <location>
        <begin position="381"/>
        <end position="576"/>
    </location>
</feature>
<dbReference type="InterPro" id="IPR006169">
    <property type="entry name" value="GTP1_OBG_dom"/>
</dbReference>
<dbReference type="InterPro" id="IPR045086">
    <property type="entry name" value="OBG_GTPase"/>
</dbReference>
<proteinExistence type="predicted"/>
<evidence type="ECO:0000313" key="10">
    <source>
        <dbReference type="EMBL" id="CAD5117182.1"/>
    </source>
</evidence>
<keyword evidence="2" id="KW-0547">Nucleotide-binding</keyword>
<feature type="domain" description="Obg" evidence="9">
    <location>
        <begin position="245"/>
        <end position="380"/>
    </location>
</feature>
<comment type="caution">
    <text evidence="10">The sequence shown here is derived from an EMBL/GenBank/DDBJ whole genome shotgun (WGS) entry which is preliminary data.</text>
</comment>
<dbReference type="CDD" id="cd01898">
    <property type="entry name" value="Obg"/>
    <property type="match status" value="1"/>
</dbReference>
<dbReference type="InterPro" id="IPR027417">
    <property type="entry name" value="P-loop_NTPase"/>
</dbReference>
<dbReference type="PROSITE" id="PS51710">
    <property type="entry name" value="G_OBG"/>
    <property type="match status" value="1"/>
</dbReference>
<dbReference type="AlphaFoldDB" id="A0A7I8VLK9"/>
<dbReference type="InterPro" id="IPR000058">
    <property type="entry name" value="Znf_AN1"/>
</dbReference>
<keyword evidence="3 6" id="KW-0863">Zinc-finger</keyword>
<dbReference type="PANTHER" id="PTHR11702">
    <property type="entry name" value="DEVELOPMENTALLY REGULATED GTP-BINDING PROTEIN-RELATED"/>
    <property type="match status" value="1"/>
</dbReference>
<gene>
    <name evidence="10" type="ORF">DGYR_LOCUS5737</name>
</gene>
<keyword evidence="4" id="KW-0862">Zinc</keyword>
<reference evidence="10 11" key="1">
    <citation type="submission" date="2020-08" db="EMBL/GenBank/DDBJ databases">
        <authorList>
            <person name="Hejnol A."/>
        </authorList>
    </citation>
    <scope>NUCLEOTIDE SEQUENCE [LARGE SCALE GENOMIC DNA]</scope>
</reference>
<keyword evidence="11" id="KW-1185">Reference proteome</keyword>
<dbReference type="GO" id="GO:0003924">
    <property type="term" value="F:GTPase activity"/>
    <property type="evidence" value="ECO:0007669"/>
    <property type="project" value="InterPro"/>
</dbReference>
<dbReference type="Proteomes" id="UP000549394">
    <property type="component" value="Unassembled WGS sequence"/>
</dbReference>
<evidence type="ECO:0000256" key="3">
    <source>
        <dbReference type="ARBA" id="ARBA00022771"/>
    </source>
</evidence>
<evidence type="ECO:0000256" key="6">
    <source>
        <dbReference type="PROSITE-ProRule" id="PRU00449"/>
    </source>
</evidence>
<dbReference type="InterPro" id="IPR031167">
    <property type="entry name" value="G_OBG"/>
</dbReference>
<dbReference type="GO" id="GO:0008270">
    <property type="term" value="F:zinc ion binding"/>
    <property type="evidence" value="ECO:0007669"/>
    <property type="project" value="UniProtKB-KW"/>
</dbReference>
<dbReference type="Pfam" id="PF01428">
    <property type="entry name" value="zf-AN1"/>
    <property type="match status" value="2"/>
</dbReference>
<evidence type="ECO:0000259" key="7">
    <source>
        <dbReference type="PROSITE" id="PS51039"/>
    </source>
</evidence>
<dbReference type="InterPro" id="IPR036726">
    <property type="entry name" value="GTP1_OBG_dom_sf"/>
</dbReference>
<evidence type="ECO:0000256" key="5">
    <source>
        <dbReference type="ARBA" id="ARBA00023134"/>
    </source>
</evidence>
<evidence type="ECO:0000313" key="11">
    <source>
        <dbReference type="Proteomes" id="UP000549394"/>
    </source>
</evidence>
<keyword evidence="1" id="KW-0479">Metal-binding</keyword>
<feature type="domain" description="AN1-type" evidence="7">
    <location>
        <begin position="1"/>
        <end position="49"/>
    </location>
</feature>
<dbReference type="SUPFAM" id="SSF82051">
    <property type="entry name" value="Obg GTP-binding protein N-terminal domain"/>
    <property type="match status" value="1"/>
</dbReference>
<name>A0A7I8VLK9_9ANNE</name>
<dbReference type="GO" id="GO:0005739">
    <property type="term" value="C:mitochondrion"/>
    <property type="evidence" value="ECO:0007669"/>
    <property type="project" value="TreeGrafter"/>
</dbReference>
<dbReference type="GO" id="GO:0005525">
    <property type="term" value="F:GTP binding"/>
    <property type="evidence" value="ECO:0007669"/>
    <property type="project" value="UniProtKB-KW"/>
</dbReference>
<dbReference type="Pfam" id="PF01018">
    <property type="entry name" value="GTP1_OBG"/>
    <property type="match status" value="1"/>
</dbReference>
<evidence type="ECO:0000256" key="4">
    <source>
        <dbReference type="ARBA" id="ARBA00022833"/>
    </source>
</evidence>
<dbReference type="InterPro" id="IPR057358">
    <property type="entry name" value="UBL_ZFAND1-like"/>
</dbReference>
<dbReference type="Pfam" id="PF01926">
    <property type="entry name" value="MMR_HSR1"/>
    <property type="match status" value="1"/>
</dbReference>
<accession>A0A7I8VLK9</accession>
<dbReference type="InterPro" id="IPR006073">
    <property type="entry name" value="GTP-bd"/>
</dbReference>
<dbReference type="SUPFAM" id="SSF52540">
    <property type="entry name" value="P-loop containing nucleoside triphosphate hydrolases"/>
    <property type="match status" value="1"/>
</dbReference>
<dbReference type="PANTHER" id="PTHR11702:SF43">
    <property type="entry name" value="GTP-BINDING PROTEIN 10"/>
    <property type="match status" value="1"/>
</dbReference>
<dbReference type="EMBL" id="CAJFCJ010000007">
    <property type="protein sequence ID" value="CAD5117182.1"/>
    <property type="molecule type" value="Genomic_DNA"/>
</dbReference>
<dbReference type="OrthoDB" id="347018at2759"/>